<dbReference type="KEGG" id="cvc:BKX93_15075"/>
<evidence type="ECO:0000313" key="1">
    <source>
        <dbReference type="EMBL" id="AOZ51192.1"/>
    </source>
</evidence>
<dbReference type="RefSeq" id="WP_070980439.1">
    <property type="nucleotide sequence ID" value="NZ_CP017707.1"/>
</dbReference>
<sequence>MYHPRENETIDDSLTPDRLRQQFDADWWTGFLARTEQMSQPCVFDDALDASQTRVMRRQVLDILAELGQVHKAKYGYRLWLDGLKVDELDEHFALHPLPRENVEDWVGRAFGERKFGIILNRGEKFSPGLSQAIAHILEPALKTIGMPTEGILFTVFIGNYDMTPLGIHKDSPGKSVIHFHLGPGPKTMYTWRDDDYVTAPGEKRHNNRDIAPHLPSAVRHTFGEGQLYFMPENMFHLGTQDQLSIGIACWFYNRSDHDFACELLHRVREAHLRPSEIMLKADRRPIDDIGAVESALSLLALPSDGDLRALMRDVYRDLRYSLFSNGGYRNSPVPREDKPAMHADSRVAIEPPYRMLCRPAPEAGRLELYVRGTKISLGSFPELEGIVDRLNGGGKLAVGDIVAMVDDPLAEKKVHYLLGLLHRYRGIAVTPG</sequence>
<dbReference type="AlphaFoldDB" id="A0A1D9LIV8"/>
<organism evidence="1 2">
    <name type="scientific">Chromobacterium vaccinii</name>
    <dbReference type="NCBI Taxonomy" id="1108595"/>
    <lineage>
        <taxon>Bacteria</taxon>
        <taxon>Pseudomonadati</taxon>
        <taxon>Pseudomonadota</taxon>
        <taxon>Betaproteobacteria</taxon>
        <taxon>Neisseriales</taxon>
        <taxon>Chromobacteriaceae</taxon>
        <taxon>Chromobacterium</taxon>
    </lineage>
</organism>
<evidence type="ECO:0000313" key="2">
    <source>
        <dbReference type="Proteomes" id="UP000178776"/>
    </source>
</evidence>
<dbReference type="GeneID" id="68842530"/>
<dbReference type="EMBL" id="CP017707">
    <property type="protein sequence ID" value="AOZ51192.1"/>
    <property type="molecule type" value="Genomic_DNA"/>
</dbReference>
<reference evidence="1 2" key="1">
    <citation type="submission" date="2016-10" db="EMBL/GenBank/DDBJ databases">
        <title>Chromobacterium muskegensis sp. nov., an insecticidal bacterium isolated from Sphagnum bogs.</title>
        <authorList>
            <person name="Sparks M.E."/>
            <person name="Blackburn M.B."/>
            <person name="Gundersen-Rindal D.E."/>
            <person name="Mitchell A."/>
            <person name="Farrar R."/>
            <person name="Kuhar D."/>
        </authorList>
    </citation>
    <scope>NUCLEOTIDE SEQUENCE [LARGE SCALE GENOMIC DNA]</scope>
    <source>
        <strain evidence="1 2">21-1</strain>
    </source>
</reference>
<dbReference type="STRING" id="1108595.BKX93_15075"/>
<evidence type="ECO:0008006" key="3">
    <source>
        <dbReference type="Google" id="ProtNLM"/>
    </source>
</evidence>
<dbReference type="Proteomes" id="UP000178776">
    <property type="component" value="Chromosome"/>
</dbReference>
<accession>A0A1D9LIV8</accession>
<gene>
    <name evidence="1" type="ORF">BKX93_15075</name>
</gene>
<name>A0A1D9LIV8_9NEIS</name>
<proteinExistence type="predicted"/>
<protein>
    <recommendedName>
        <fullName evidence="3">JmjC domain-containing protein</fullName>
    </recommendedName>
</protein>